<dbReference type="KEGG" id="spar:SPRG_18066"/>
<dbReference type="AlphaFoldDB" id="A0A067BI47"/>
<protein>
    <submittedName>
        <fullName evidence="1">Uncharacterized protein</fullName>
    </submittedName>
</protein>
<keyword evidence="2" id="KW-1185">Reference proteome</keyword>
<reference evidence="1 2" key="1">
    <citation type="journal article" date="2013" name="PLoS Genet.">
        <title>Distinctive expansion of potential virulence genes in the genome of the oomycete fish pathogen Saprolegnia parasitica.</title>
        <authorList>
            <person name="Jiang R.H."/>
            <person name="de Bruijn I."/>
            <person name="Haas B.J."/>
            <person name="Belmonte R."/>
            <person name="Lobach L."/>
            <person name="Christie J."/>
            <person name="van den Ackerveken G."/>
            <person name="Bottin A."/>
            <person name="Bulone V."/>
            <person name="Diaz-Moreno S.M."/>
            <person name="Dumas B."/>
            <person name="Fan L."/>
            <person name="Gaulin E."/>
            <person name="Govers F."/>
            <person name="Grenville-Briggs L.J."/>
            <person name="Horner N.R."/>
            <person name="Levin J.Z."/>
            <person name="Mammella M."/>
            <person name="Meijer H.J."/>
            <person name="Morris P."/>
            <person name="Nusbaum C."/>
            <person name="Oome S."/>
            <person name="Phillips A.J."/>
            <person name="van Rooyen D."/>
            <person name="Rzeszutek E."/>
            <person name="Saraiva M."/>
            <person name="Secombes C.J."/>
            <person name="Seidl M.F."/>
            <person name="Snel B."/>
            <person name="Stassen J.H."/>
            <person name="Sykes S."/>
            <person name="Tripathy S."/>
            <person name="van den Berg H."/>
            <person name="Vega-Arreguin J.C."/>
            <person name="Wawra S."/>
            <person name="Young S.K."/>
            <person name="Zeng Q."/>
            <person name="Dieguez-Uribeondo J."/>
            <person name="Russ C."/>
            <person name="Tyler B.M."/>
            <person name="van West P."/>
        </authorList>
    </citation>
    <scope>NUCLEOTIDE SEQUENCE [LARGE SCALE GENOMIC DNA]</scope>
    <source>
        <strain evidence="1 2">CBS 223.65</strain>
    </source>
</reference>
<organism evidence="1 2">
    <name type="scientific">Saprolegnia parasitica (strain CBS 223.65)</name>
    <dbReference type="NCBI Taxonomy" id="695850"/>
    <lineage>
        <taxon>Eukaryota</taxon>
        <taxon>Sar</taxon>
        <taxon>Stramenopiles</taxon>
        <taxon>Oomycota</taxon>
        <taxon>Saprolegniomycetes</taxon>
        <taxon>Saprolegniales</taxon>
        <taxon>Saprolegniaceae</taxon>
        <taxon>Saprolegnia</taxon>
    </lineage>
</organism>
<proteinExistence type="predicted"/>
<dbReference type="EMBL" id="KK584140">
    <property type="protein sequence ID" value="KDO16410.1"/>
    <property type="molecule type" value="Genomic_DNA"/>
</dbReference>
<gene>
    <name evidence="1" type="ORF">SPRG_18066</name>
</gene>
<dbReference type="VEuPathDB" id="FungiDB:SPRG_18066"/>
<dbReference type="GeneID" id="24139592"/>
<dbReference type="RefSeq" id="XP_012212884.1">
    <property type="nucleotide sequence ID" value="XM_012357494.1"/>
</dbReference>
<name>A0A067BI47_SAPPC</name>
<accession>A0A067BI47</accession>
<dbReference type="Proteomes" id="UP000030745">
    <property type="component" value="Unassembled WGS sequence"/>
</dbReference>
<sequence>MKELEIASIYVCNLFVTSRSRETPFTESGERRKPAGRIGFHLPTSSIQTKICSSVEFACLPELCEQE</sequence>
<evidence type="ECO:0000313" key="1">
    <source>
        <dbReference type="EMBL" id="KDO16410.1"/>
    </source>
</evidence>
<evidence type="ECO:0000313" key="2">
    <source>
        <dbReference type="Proteomes" id="UP000030745"/>
    </source>
</evidence>